<reference evidence="4 5" key="1">
    <citation type="submission" date="2018-01" db="EMBL/GenBank/DDBJ databases">
        <title>Denitrification phenotypes of diverse strains of Pseudomonas stutzeri.</title>
        <authorList>
            <person name="Milligan D.A."/>
            <person name="Bergaust L."/>
            <person name="Bakken L.R."/>
            <person name="Frostegard A."/>
        </authorList>
    </citation>
    <scope>NUCLEOTIDE SEQUENCE [LARGE SCALE GENOMIC DNA]</scope>
    <source>
        <strain evidence="4 5">28a3</strain>
    </source>
</reference>
<name>A0A2N8SLG3_STUST</name>
<dbReference type="RefSeq" id="WP_021207997.1">
    <property type="nucleotide sequence ID" value="NZ_JAMOIG010000010.1"/>
</dbReference>
<dbReference type="GO" id="GO:0016787">
    <property type="term" value="F:hydrolase activity"/>
    <property type="evidence" value="ECO:0007669"/>
    <property type="project" value="UniProtKB-KW"/>
</dbReference>
<evidence type="ECO:0000259" key="3">
    <source>
        <dbReference type="Pfam" id="PF14870"/>
    </source>
</evidence>
<feature type="domain" description="Photosynthesis system II assembly factor Ycf48/Hcf136-like" evidence="3">
    <location>
        <begin position="183"/>
        <end position="302"/>
    </location>
</feature>
<dbReference type="OrthoDB" id="9813892at2"/>
<dbReference type="SUPFAM" id="SSF110296">
    <property type="entry name" value="Oligoxyloglucan reducing end-specific cellobiohydrolase"/>
    <property type="match status" value="1"/>
</dbReference>
<keyword evidence="1" id="KW-0602">Photosynthesis</keyword>
<dbReference type="Proteomes" id="UP000235897">
    <property type="component" value="Unassembled WGS sequence"/>
</dbReference>
<accession>A0A2N8SLG3</accession>
<dbReference type="EMBL" id="POUW01000010">
    <property type="protein sequence ID" value="PNG03301.1"/>
    <property type="molecule type" value="Genomic_DNA"/>
</dbReference>
<organism evidence="4 5">
    <name type="scientific">Stutzerimonas stutzeri</name>
    <name type="common">Pseudomonas stutzeri</name>
    <dbReference type="NCBI Taxonomy" id="316"/>
    <lineage>
        <taxon>Bacteria</taxon>
        <taxon>Pseudomonadati</taxon>
        <taxon>Pseudomonadota</taxon>
        <taxon>Gammaproteobacteria</taxon>
        <taxon>Pseudomonadales</taxon>
        <taxon>Pseudomonadaceae</taxon>
        <taxon>Stutzerimonas</taxon>
    </lineage>
</organism>
<evidence type="ECO:0000256" key="2">
    <source>
        <dbReference type="ARBA" id="ARBA00023276"/>
    </source>
</evidence>
<dbReference type="PANTHER" id="PTHR47199">
    <property type="entry name" value="PHOTOSYSTEM II STABILITY/ASSEMBLY FACTOR HCF136, CHLOROPLASTIC"/>
    <property type="match status" value="1"/>
</dbReference>
<feature type="domain" description="Photosynthesis system II assembly factor Ycf48/Hcf136-like" evidence="3">
    <location>
        <begin position="90"/>
        <end position="135"/>
    </location>
</feature>
<comment type="caution">
    <text evidence="4">The sequence shown here is derived from an EMBL/GenBank/DDBJ whole genome shotgun (WGS) entry which is preliminary data.</text>
</comment>
<evidence type="ECO:0000256" key="1">
    <source>
        <dbReference type="ARBA" id="ARBA00022531"/>
    </source>
</evidence>
<dbReference type="InterPro" id="IPR028203">
    <property type="entry name" value="PSII_CF48-like_dom"/>
</dbReference>
<dbReference type="Gene3D" id="2.130.10.10">
    <property type="entry name" value="YVTN repeat-like/Quinoprotein amine dehydrogenase"/>
    <property type="match status" value="2"/>
</dbReference>
<keyword evidence="4" id="KW-0378">Hydrolase</keyword>
<dbReference type="Pfam" id="PF14870">
    <property type="entry name" value="PSII_BNR"/>
    <property type="match status" value="2"/>
</dbReference>
<dbReference type="AlphaFoldDB" id="A0A2N8SLG3"/>
<dbReference type="GO" id="GO:0009523">
    <property type="term" value="C:photosystem II"/>
    <property type="evidence" value="ECO:0007669"/>
    <property type="project" value="UniProtKB-KW"/>
</dbReference>
<proteinExistence type="predicted"/>
<keyword evidence="2" id="KW-0604">Photosystem II</keyword>
<dbReference type="PANTHER" id="PTHR47199:SF2">
    <property type="entry name" value="PHOTOSYSTEM II STABILITY_ASSEMBLY FACTOR HCF136, CHLOROPLASTIC"/>
    <property type="match status" value="1"/>
</dbReference>
<sequence>MIFPVPLAVPNASSATITRFSGKWLSVMLLVLLLPFGVEASVAAEGLDPLREPSKPISAPAPLLGMDRAGDVLVGVGLHGMIKRSTDGGTTWQQVQSPVSTDLVQVRFRDPMNGWIVGHDSVLLHTTDGGLTWSVQLDGRTVLARLKAFYGERAERGIEGAADMLQEVEFAMNTSATPDVLASPFLDVMFNEDKVGYVIGAFGMILRSTDDGATWDPWIEQTDNTRRMHLYGLDERDGVFYIAGEQGLLMRLNLQTQQFTSIETPYNGTYFGVRALPNLLLAYGLRGNLYASRDDGQQWQQIDTGLNASLISAVGSGQQLIMVSQSGAMIALDKQSLSVTPLQASRVGEVFAASGTGRDGEMVVTFFSGAKLVEIAKAN</sequence>
<evidence type="ECO:0000313" key="5">
    <source>
        <dbReference type="Proteomes" id="UP000235897"/>
    </source>
</evidence>
<evidence type="ECO:0000313" key="4">
    <source>
        <dbReference type="EMBL" id="PNG03301.1"/>
    </source>
</evidence>
<protein>
    <submittedName>
        <fullName evidence="4">Glycosyl hydrolase</fullName>
    </submittedName>
</protein>
<dbReference type="GO" id="GO:0015979">
    <property type="term" value="P:photosynthesis"/>
    <property type="evidence" value="ECO:0007669"/>
    <property type="project" value="UniProtKB-KW"/>
</dbReference>
<dbReference type="InterPro" id="IPR015943">
    <property type="entry name" value="WD40/YVTN_repeat-like_dom_sf"/>
</dbReference>
<gene>
    <name evidence="4" type="ORF">CXL00_21210</name>
</gene>